<comment type="caution">
    <text evidence="5">The sequence shown here is derived from an EMBL/GenBank/DDBJ whole genome shotgun (WGS) entry which is preliminary data.</text>
</comment>
<evidence type="ECO:0000313" key="6">
    <source>
        <dbReference type="Proteomes" id="UP000075806"/>
    </source>
</evidence>
<proteinExistence type="inferred from homology"/>
<keyword evidence="3" id="KW-0050">Antiport</keyword>
<keyword evidence="4" id="KW-0812">Transmembrane</keyword>
<feature type="transmembrane region" description="Helical" evidence="4">
    <location>
        <begin position="39"/>
        <end position="59"/>
    </location>
</feature>
<keyword evidence="4" id="KW-1133">Transmembrane helix</keyword>
<keyword evidence="3" id="KW-0813">Transport</keyword>
<protein>
    <submittedName>
        <fullName evidence="5">Na+/H+ antiporter subunit G1</fullName>
    </submittedName>
</protein>
<evidence type="ECO:0000256" key="1">
    <source>
        <dbReference type="ARBA" id="ARBA00004141"/>
    </source>
</evidence>
<keyword evidence="4" id="KW-0472">Membrane</keyword>
<evidence type="ECO:0000256" key="4">
    <source>
        <dbReference type="SAM" id="Phobius"/>
    </source>
</evidence>
<dbReference type="GO" id="GO:0015385">
    <property type="term" value="F:sodium:proton antiporter activity"/>
    <property type="evidence" value="ECO:0007669"/>
    <property type="project" value="TreeGrafter"/>
</dbReference>
<dbReference type="Proteomes" id="UP000075806">
    <property type="component" value="Unassembled WGS sequence"/>
</dbReference>
<sequence>MTVIEIIVSFFVMIGALFSLLAGLGIIRLQDVYSRIHAAAKSATLGVMSVMLGTFLYFLLGQGEYVGKILLTILFVFITAPVAGLMMGRSAYNAGVPLWEKSVQDDLRNAHDKQEKREA</sequence>
<evidence type="ECO:0000256" key="2">
    <source>
        <dbReference type="ARBA" id="ARBA00008404"/>
    </source>
</evidence>
<dbReference type="OrthoDB" id="9806575at2"/>
<dbReference type="InterPro" id="IPR005133">
    <property type="entry name" value="PhaG_MnhG_YufB"/>
</dbReference>
<comment type="subcellular location">
    <subcellularLocation>
        <location evidence="1">Membrane</location>
        <topology evidence="1">Multi-pass membrane protein</topology>
    </subcellularLocation>
</comment>
<feature type="transmembrane region" description="Helical" evidence="4">
    <location>
        <begin position="65"/>
        <end position="85"/>
    </location>
</feature>
<organism evidence="5 6">
    <name type="scientific">Alkalihalobacillus trypoxylicola</name>
    <dbReference type="NCBI Taxonomy" id="519424"/>
    <lineage>
        <taxon>Bacteria</taxon>
        <taxon>Bacillati</taxon>
        <taxon>Bacillota</taxon>
        <taxon>Bacilli</taxon>
        <taxon>Bacillales</taxon>
        <taxon>Bacillaceae</taxon>
        <taxon>Alkalihalobacillus</taxon>
    </lineage>
</organism>
<evidence type="ECO:0000313" key="5">
    <source>
        <dbReference type="EMBL" id="KYG33407.1"/>
    </source>
</evidence>
<dbReference type="EMBL" id="LTAO01000007">
    <property type="protein sequence ID" value="KYG33407.1"/>
    <property type="molecule type" value="Genomic_DNA"/>
</dbReference>
<evidence type="ECO:0000256" key="3">
    <source>
        <dbReference type="ARBA" id="ARBA00022449"/>
    </source>
</evidence>
<dbReference type="NCBIfam" id="TIGR01300">
    <property type="entry name" value="CPA3_mnhG_phaG"/>
    <property type="match status" value="1"/>
</dbReference>
<dbReference type="STRING" id="519424.AZF04_16990"/>
<gene>
    <name evidence="5" type="ORF">AZF04_16990</name>
</gene>
<name>A0A162EPD3_9BACI</name>
<dbReference type="Pfam" id="PF03334">
    <property type="entry name" value="PhaG_MnhG_YufB"/>
    <property type="match status" value="1"/>
</dbReference>
<reference evidence="5" key="1">
    <citation type="submission" date="2016-02" db="EMBL/GenBank/DDBJ databases">
        <title>Genome sequence of Bacillus trypoxylicola KCTC 13244(T).</title>
        <authorList>
            <person name="Jeong H."/>
            <person name="Park S.-H."/>
            <person name="Choi S.-K."/>
        </authorList>
    </citation>
    <scope>NUCLEOTIDE SEQUENCE [LARGE SCALE GENOMIC DNA]</scope>
    <source>
        <strain evidence="5">KCTC 13244</strain>
    </source>
</reference>
<dbReference type="RefSeq" id="WP_061947946.1">
    <property type="nucleotide sequence ID" value="NZ_LTAO01000007.1"/>
</dbReference>
<keyword evidence="6" id="KW-1185">Reference proteome</keyword>
<dbReference type="PANTHER" id="PTHR34703">
    <property type="entry name" value="ANTIPORTER SUBUNIT MNHG2-RELATED"/>
    <property type="match status" value="1"/>
</dbReference>
<accession>A0A162EPD3</accession>
<dbReference type="PANTHER" id="PTHR34703:SF1">
    <property type="entry name" value="ANTIPORTER SUBUNIT MNHG2-RELATED"/>
    <property type="match status" value="1"/>
</dbReference>
<dbReference type="GO" id="GO:0016020">
    <property type="term" value="C:membrane"/>
    <property type="evidence" value="ECO:0007669"/>
    <property type="project" value="UniProtKB-SubCell"/>
</dbReference>
<dbReference type="NCBIfam" id="NF009314">
    <property type="entry name" value="PRK12674.1-2"/>
    <property type="match status" value="1"/>
</dbReference>
<comment type="similarity">
    <text evidence="2">Belongs to the CPA3 antiporters (TC 2.A.63) subunit G family.</text>
</comment>
<feature type="transmembrane region" description="Helical" evidence="4">
    <location>
        <begin position="6"/>
        <end position="27"/>
    </location>
</feature>
<dbReference type="AlphaFoldDB" id="A0A162EPD3"/>